<reference evidence="1" key="1">
    <citation type="submission" date="2021-02" db="EMBL/GenBank/DDBJ databases">
        <authorList>
            <consortium name="DOE Joint Genome Institute"/>
            <person name="Ahrendt S."/>
            <person name="Looney B.P."/>
            <person name="Miyauchi S."/>
            <person name="Morin E."/>
            <person name="Drula E."/>
            <person name="Courty P.E."/>
            <person name="Chicoki N."/>
            <person name="Fauchery L."/>
            <person name="Kohler A."/>
            <person name="Kuo A."/>
            <person name="Labutti K."/>
            <person name="Pangilinan J."/>
            <person name="Lipzen A."/>
            <person name="Riley R."/>
            <person name="Andreopoulos W."/>
            <person name="He G."/>
            <person name="Johnson J."/>
            <person name="Barry K.W."/>
            <person name="Grigoriev I.V."/>
            <person name="Nagy L."/>
            <person name="Hibbett D."/>
            <person name="Henrissat B."/>
            <person name="Matheny P.B."/>
            <person name="Labbe J."/>
            <person name="Martin F."/>
        </authorList>
    </citation>
    <scope>NUCLEOTIDE SEQUENCE</scope>
    <source>
        <strain evidence="1">EC-137</strain>
    </source>
</reference>
<gene>
    <name evidence="1" type="ORF">K488DRAFT_75230</name>
</gene>
<proteinExistence type="predicted"/>
<comment type="caution">
    <text evidence="1">The sequence shown here is derived from an EMBL/GenBank/DDBJ whole genome shotgun (WGS) entry which is preliminary data.</text>
</comment>
<keyword evidence="2" id="KW-1185">Reference proteome</keyword>
<dbReference type="Proteomes" id="UP000814128">
    <property type="component" value="Unassembled WGS sequence"/>
</dbReference>
<evidence type="ECO:0000313" key="2">
    <source>
        <dbReference type="Proteomes" id="UP000814128"/>
    </source>
</evidence>
<name>A0ACB8Q4Q8_9AGAM</name>
<reference evidence="1" key="2">
    <citation type="journal article" date="2022" name="New Phytol.">
        <title>Evolutionary transition to the ectomycorrhizal habit in the genomes of a hyperdiverse lineage of mushroom-forming fungi.</title>
        <authorList>
            <person name="Looney B."/>
            <person name="Miyauchi S."/>
            <person name="Morin E."/>
            <person name="Drula E."/>
            <person name="Courty P.E."/>
            <person name="Kohler A."/>
            <person name="Kuo A."/>
            <person name="LaButti K."/>
            <person name="Pangilinan J."/>
            <person name="Lipzen A."/>
            <person name="Riley R."/>
            <person name="Andreopoulos W."/>
            <person name="He G."/>
            <person name="Johnson J."/>
            <person name="Nolan M."/>
            <person name="Tritt A."/>
            <person name="Barry K.W."/>
            <person name="Grigoriev I.V."/>
            <person name="Nagy L.G."/>
            <person name="Hibbett D."/>
            <person name="Henrissat B."/>
            <person name="Matheny P.B."/>
            <person name="Labbe J."/>
            <person name="Martin F.M."/>
        </authorList>
    </citation>
    <scope>NUCLEOTIDE SEQUENCE</scope>
    <source>
        <strain evidence="1">EC-137</strain>
    </source>
</reference>
<dbReference type="EMBL" id="MU274367">
    <property type="protein sequence ID" value="KAI0026586.1"/>
    <property type="molecule type" value="Genomic_DNA"/>
</dbReference>
<sequence>MSSQDMSINHKIIDGTGLGPERRKAYLEYRSRPTFSHAKKDSGGLIKDVINYIVENQKLQDEVDKISHQLDHKRGQCEDLLTRNRLLCAEVAALRVLLCVEFDAGPEEVKNLLMKHEMDTENRLDDVERVLRRFSLYGRLASDIGKWPIGGFQPKPDKVTKDDNNVDAGVEAAPERMGKKSIGRADDEDTEDSEWPRNGDDYE</sequence>
<evidence type="ECO:0000313" key="1">
    <source>
        <dbReference type="EMBL" id="KAI0026586.1"/>
    </source>
</evidence>
<protein>
    <submittedName>
        <fullName evidence="1">Uncharacterized protein</fullName>
    </submittedName>
</protein>
<accession>A0ACB8Q4Q8</accession>
<organism evidence="1 2">
    <name type="scientific">Vararia minispora EC-137</name>
    <dbReference type="NCBI Taxonomy" id="1314806"/>
    <lineage>
        <taxon>Eukaryota</taxon>
        <taxon>Fungi</taxon>
        <taxon>Dikarya</taxon>
        <taxon>Basidiomycota</taxon>
        <taxon>Agaricomycotina</taxon>
        <taxon>Agaricomycetes</taxon>
        <taxon>Russulales</taxon>
        <taxon>Lachnocladiaceae</taxon>
        <taxon>Vararia</taxon>
    </lineage>
</organism>